<dbReference type="GO" id="GO:0016020">
    <property type="term" value="C:membrane"/>
    <property type="evidence" value="ECO:0007669"/>
    <property type="project" value="UniProtKB-SubCell"/>
</dbReference>
<reference evidence="8 9" key="1">
    <citation type="journal article" date="2021" name="Sci. Rep.">
        <title>Chromosome anchoring in Senegalese sole (Solea senegalensis) reveals sex-associated markers and genome rearrangements in flatfish.</title>
        <authorList>
            <person name="Guerrero-Cozar I."/>
            <person name="Gomez-Garrido J."/>
            <person name="Berbel C."/>
            <person name="Martinez-Blanch J.F."/>
            <person name="Alioto T."/>
            <person name="Claros M.G."/>
            <person name="Gagnaire P.A."/>
            <person name="Manchado M."/>
        </authorList>
    </citation>
    <scope>NUCLEOTIDE SEQUENCE [LARGE SCALE GENOMIC DNA]</scope>
    <source>
        <strain evidence="8">Sse05_10M</strain>
    </source>
</reference>
<keyword evidence="9" id="KW-1185">Reference proteome</keyword>
<evidence type="ECO:0000313" key="9">
    <source>
        <dbReference type="Proteomes" id="UP000693946"/>
    </source>
</evidence>
<dbReference type="Pfam" id="PF07686">
    <property type="entry name" value="V-set"/>
    <property type="match status" value="1"/>
</dbReference>
<dbReference type="PANTHER" id="PTHR12080:SF80">
    <property type="entry name" value="IMMUNOGLOBULIN V-SET DOMAIN-CONTAINING PROTEIN"/>
    <property type="match status" value="1"/>
</dbReference>
<keyword evidence="4" id="KW-0325">Glycoprotein</keyword>
<dbReference type="Proteomes" id="UP000693946">
    <property type="component" value="Linkage Group LG1"/>
</dbReference>
<sequence length="313" mass="34393">MSNVLVLYWITMGHISFLCAALLVFFCPKQGSSAVTPLFVEKGKDAFLKVLETDVPAEFTLLIWKVNDSDVLVAFGSNKEPEVAGKYSGRIDVKNFSLTLKNLQEADSGVYIARLTVKTKENILAGYNVTVQNPVSPVELTVENMYQSAELCVVTVTCSTQDSCHINASFRCDTETCSQEDGGLRTVSTTWGTSLQLYLSNDLTITCNHSNQVSLKRNMTRIEDFCPLHADSASSYLYIAVIVVVATVTITTIFTAVYIYHRKKRKRRESAENTVYAFTQGPNASPNGTEATAGTGDESVSSMYAQVQHLPKS</sequence>
<dbReference type="AlphaFoldDB" id="A0AAV6TBB9"/>
<accession>A0AAV6TBB9</accession>
<evidence type="ECO:0000256" key="1">
    <source>
        <dbReference type="ARBA" id="ARBA00004370"/>
    </source>
</evidence>
<keyword evidence="2" id="KW-0732">Signal</keyword>
<evidence type="ECO:0000256" key="3">
    <source>
        <dbReference type="ARBA" id="ARBA00023136"/>
    </source>
</evidence>
<feature type="region of interest" description="Disordered" evidence="5">
    <location>
        <begin position="277"/>
        <end position="298"/>
    </location>
</feature>
<name>A0AAV6TBB9_SOLSE</name>
<protein>
    <submittedName>
        <fullName evidence="8">CD48 antigen-like</fullName>
    </submittedName>
</protein>
<feature type="transmembrane region" description="Helical" evidence="6">
    <location>
        <begin position="236"/>
        <end position="260"/>
    </location>
</feature>
<evidence type="ECO:0000256" key="6">
    <source>
        <dbReference type="SAM" id="Phobius"/>
    </source>
</evidence>
<keyword evidence="6" id="KW-1133">Transmembrane helix</keyword>
<dbReference type="InterPro" id="IPR013106">
    <property type="entry name" value="Ig_V-set"/>
</dbReference>
<dbReference type="PANTHER" id="PTHR12080">
    <property type="entry name" value="SIGNALING LYMPHOCYTIC ACTIVATION MOLECULE"/>
    <property type="match status" value="1"/>
</dbReference>
<dbReference type="InterPro" id="IPR015631">
    <property type="entry name" value="CD2/SLAM_rcpt"/>
</dbReference>
<gene>
    <name evidence="8" type="ORF">JOB18_042244</name>
</gene>
<keyword evidence="6" id="KW-0812">Transmembrane</keyword>
<comment type="caution">
    <text evidence="8">The sequence shown here is derived from an EMBL/GenBank/DDBJ whole genome shotgun (WGS) entry which is preliminary data.</text>
</comment>
<evidence type="ECO:0000313" key="8">
    <source>
        <dbReference type="EMBL" id="KAG7526582.1"/>
    </source>
</evidence>
<evidence type="ECO:0000259" key="7">
    <source>
        <dbReference type="Pfam" id="PF07686"/>
    </source>
</evidence>
<keyword evidence="3 6" id="KW-0472">Membrane</keyword>
<evidence type="ECO:0000256" key="4">
    <source>
        <dbReference type="ARBA" id="ARBA00023180"/>
    </source>
</evidence>
<comment type="subcellular location">
    <subcellularLocation>
        <location evidence="1">Membrane</location>
    </subcellularLocation>
</comment>
<evidence type="ECO:0000256" key="2">
    <source>
        <dbReference type="ARBA" id="ARBA00022729"/>
    </source>
</evidence>
<proteinExistence type="predicted"/>
<feature type="domain" description="Immunoglobulin V-set" evidence="7">
    <location>
        <begin position="38"/>
        <end position="131"/>
    </location>
</feature>
<dbReference type="EMBL" id="JAGKHQ010000001">
    <property type="protein sequence ID" value="KAG7526582.1"/>
    <property type="molecule type" value="Genomic_DNA"/>
</dbReference>
<organism evidence="8 9">
    <name type="scientific">Solea senegalensis</name>
    <name type="common">Senegalese sole</name>
    <dbReference type="NCBI Taxonomy" id="28829"/>
    <lineage>
        <taxon>Eukaryota</taxon>
        <taxon>Metazoa</taxon>
        <taxon>Chordata</taxon>
        <taxon>Craniata</taxon>
        <taxon>Vertebrata</taxon>
        <taxon>Euteleostomi</taxon>
        <taxon>Actinopterygii</taxon>
        <taxon>Neopterygii</taxon>
        <taxon>Teleostei</taxon>
        <taxon>Neoteleostei</taxon>
        <taxon>Acanthomorphata</taxon>
        <taxon>Carangaria</taxon>
        <taxon>Pleuronectiformes</taxon>
        <taxon>Pleuronectoidei</taxon>
        <taxon>Soleidae</taxon>
        <taxon>Solea</taxon>
    </lineage>
</organism>
<evidence type="ECO:0000256" key="5">
    <source>
        <dbReference type="SAM" id="MobiDB-lite"/>
    </source>
</evidence>